<feature type="domain" description="VWA-like" evidence="2">
    <location>
        <begin position="316"/>
        <end position="440"/>
    </location>
</feature>
<reference evidence="4 5" key="1">
    <citation type="submission" date="2019-03" db="EMBL/GenBank/DDBJ databases">
        <title>Complete Genome Sequence of Paraburkholderia dipogonis ICMP 19430T, a Nitrogen-fixing Symbiont of the South African Invasive Legume Dipogon lignosus in New Zealand.</title>
        <authorList>
            <person name="De Meyer S.E."/>
        </authorList>
    </citation>
    <scope>NUCLEOTIDE SEQUENCE [LARGE SCALE GENOMIC DNA]</scope>
    <source>
        <strain evidence="4 5">ICMP 19430</strain>
    </source>
</reference>
<dbReference type="InterPro" id="IPR018698">
    <property type="entry name" value="VWA-like_dom"/>
</dbReference>
<feature type="compositionally biased region" description="Basic and acidic residues" evidence="1">
    <location>
        <begin position="176"/>
        <end position="186"/>
    </location>
</feature>
<protein>
    <recommendedName>
        <fullName evidence="6">Metallopeptidase domain-containing protein</fullName>
    </recommendedName>
</protein>
<organism evidence="4 5">
    <name type="scientific">Paraburkholderia dipogonis</name>
    <dbReference type="NCBI Taxonomy" id="1211383"/>
    <lineage>
        <taxon>Bacteria</taxon>
        <taxon>Pseudomonadati</taxon>
        <taxon>Pseudomonadota</taxon>
        <taxon>Betaproteobacteria</taxon>
        <taxon>Burkholderiales</taxon>
        <taxon>Burkholderiaceae</taxon>
        <taxon>Paraburkholderia</taxon>
    </lineage>
</organism>
<dbReference type="EMBL" id="SNVI01000008">
    <property type="protein sequence ID" value="TFE36927.1"/>
    <property type="molecule type" value="Genomic_DNA"/>
</dbReference>
<dbReference type="Pfam" id="PF13203">
    <property type="entry name" value="DUF2201_N"/>
    <property type="match status" value="1"/>
</dbReference>
<dbReference type="Proteomes" id="UP000297385">
    <property type="component" value="Unassembled WGS sequence"/>
</dbReference>
<accession>A0A4Y8MHK4</accession>
<comment type="caution">
    <text evidence="4">The sequence shown here is derived from an EMBL/GenBank/DDBJ whole genome shotgun (WGS) entry which is preliminary data.</text>
</comment>
<dbReference type="PANTHER" id="PTHR38730:SF1">
    <property type="entry name" value="SLL7028 PROTEIN"/>
    <property type="match status" value="1"/>
</dbReference>
<dbReference type="InterPro" id="IPR025154">
    <property type="entry name" value="Put_metallopeptidase_dom"/>
</dbReference>
<feature type="compositionally biased region" description="Pro residues" evidence="1">
    <location>
        <begin position="150"/>
        <end position="163"/>
    </location>
</feature>
<evidence type="ECO:0000313" key="5">
    <source>
        <dbReference type="Proteomes" id="UP000297385"/>
    </source>
</evidence>
<evidence type="ECO:0000256" key="1">
    <source>
        <dbReference type="SAM" id="MobiDB-lite"/>
    </source>
</evidence>
<sequence>MDRTVTLQGNGAVHPRISRQRTELVLSQPFFGALALRLKMVEDRSAKTCWVDGESFGYNPDYIDSLTDLELRGVLAHEVMHVANGHCWRRGPREDRRWNGACDYAINPIVLSSGFVLPKDVLNAARFAGKSAEEIYGVLTQEAKQKQPKPDPQSQPQPSPKPQPDGQSSGPAGKGQGDKPGDKASEKPGQGPDGKGGGSQPPSPSGGSGDPATEPGSSCGEVRQYQGADKPVKEAEWKVAVVQAAKAAQMRGKLPGDLQAMAGEAVRPVVDWRAVLHRFAQQSSPTDYSFATPNRRYLHLGFYLPSLHTPAVGDAVFVRDSSGSVFDETQAQFDAEILSVFHTLKPARLIVMDCDTRVTQVQVFERGDSPEIKPVRGGGGTAFTDPFNRVAADGLNPAFLVYLTDMDGSFPATSPHYPVLWASTTPLTRARRAPFGETVEVIC</sequence>
<evidence type="ECO:0000259" key="3">
    <source>
        <dbReference type="Pfam" id="PF13203"/>
    </source>
</evidence>
<evidence type="ECO:0000259" key="2">
    <source>
        <dbReference type="Pfam" id="PF09967"/>
    </source>
</evidence>
<evidence type="ECO:0008006" key="6">
    <source>
        <dbReference type="Google" id="ProtNLM"/>
    </source>
</evidence>
<proteinExistence type="predicted"/>
<gene>
    <name evidence="4" type="ORF">E2553_45710</name>
</gene>
<dbReference type="Pfam" id="PF09967">
    <property type="entry name" value="DUF2201"/>
    <property type="match status" value="1"/>
</dbReference>
<feature type="domain" description="Putative metallopeptidase" evidence="3">
    <location>
        <begin position="21"/>
        <end position="307"/>
    </location>
</feature>
<dbReference type="PANTHER" id="PTHR38730">
    <property type="entry name" value="SLL7028 PROTEIN"/>
    <property type="match status" value="1"/>
</dbReference>
<dbReference type="AlphaFoldDB" id="A0A4Y8MHK4"/>
<name>A0A4Y8MHK4_9BURK</name>
<dbReference type="RefSeq" id="WP_134466842.1">
    <property type="nucleotide sequence ID" value="NZ_SNVI01000008.1"/>
</dbReference>
<feature type="region of interest" description="Disordered" evidence="1">
    <location>
        <begin position="142"/>
        <end position="232"/>
    </location>
</feature>
<evidence type="ECO:0000313" key="4">
    <source>
        <dbReference type="EMBL" id="TFE36927.1"/>
    </source>
</evidence>